<dbReference type="AlphaFoldDB" id="A0A1B6JKE4"/>
<protein>
    <submittedName>
        <fullName evidence="1">Uncharacterized protein</fullName>
    </submittedName>
</protein>
<sequence>MLRFPFSVYHGVTTSTGGRALQSLSTAANCVVDLNREDWILARVIQGDPWSASSQTADTIFAVLSAGVWVALDPNSLEFILSDPACGRRGSVQDCRIVGGANALPGHEQRVSIARIVLDQYQKDT</sequence>
<accession>A0A1B6JKE4</accession>
<proteinExistence type="predicted"/>
<evidence type="ECO:0000313" key="1">
    <source>
        <dbReference type="EMBL" id="JAS99684.1"/>
    </source>
</evidence>
<feature type="non-terminal residue" evidence="1">
    <location>
        <position position="125"/>
    </location>
</feature>
<name>A0A1B6JKE4_9HEMI</name>
<dbReference type="EMBL" id="GECU01008022">
    <property type="protein sequence ID" value="JAS99684.1"/>
    <property type="molecule type" value="Transcribed_RNA"/>
</dbReference>
<reference evidence="1" key="1">
    <citation type="submission" date="2015-11" db="EMBL/GenBank/DDBJ databases">
        <title>De novo transcriptome assembly of four potential Pierce s Disease insect vectors from Arizona vineyards.</title>
        <authorList>
            <person name="Tassone E.E."/>
        </authorList>
    </citation>
    <scope>NUCLEOTIDE SEQUENCE</scope>
</reference>
<organism evidence="1">
    <name type="scientific">Homalodisca liturata</name>
    <dbReference type="NCBI Taxonomy" id="320908"/>
    <lineage>
        <taxon>Eukaryota</taxon>
        <taxon>Metazoa</taxon>
        <taxon>Ecdysozoa</taxon>
        <taxon>Arthropoda</taxon>
        <taxon>Hexapoda</taxon>
        <taxon>Insecta</taxon>
        <taxon>Pterygota</taxon>
        <taxon>Neoptera</taxon>
        <taxon>Paraneoptera</taxon>
        <taxon>Hemiptera</taxon>
        <taxon>Auchenorrhyncha</taxon>
        <taxon>Membracoidea</taxon>
        <taxon>Cicadellidae</taxon>
        <taxon>Cicadellinae</taxon>
        <taxon>Proconiini</taxon>
        <taxon>Homalodisca</taxon>
    </lineage>
</organism>
<gene>
    <name evidence="1" type="ORF">g.47035</name>
</gene>